<dbReference type="EMBL" id="AOEX01000009">
    <property type="protein sequence ID" value="EME67346.1"/>
    <property type="molecule type" value="Genomic_DNA"/>
</dbReference>
<organism evidence="1 2">
    <name type="scientific">Rhodococcus ruber BKS 20-38</name>
    <dbReference type="NCBI Taxonomy" id="1278076"/>
    <lineage>
        <taxon>Bacteria</taxon>
        <taxon>Bacillati</taxon>
        <taxon>Actinomycetota</taxon>
        <taxon>Actinomycetes</taxon>
        <taxon>Mycobacteriales</taxon>
        <taxon>Nocardiaceae</taxon>
        <taxon>Rhodococcus</taxon>
    </lineage>
</organism>
<proteinExistence type="predicted"/>
<dbReference type="Proteomes" id="UP000011731">
    <property type="component" value="Unassembled WGS sequence"/>
</dbReference>
<comment type="caution">
    <text evidence="1">The sequence shown here is derived from an EMBL/GenBank/DDBJ whole genome shotgun (WGS) entry which is preliminary data.</text>
</comment>
<evidence type="ECO:0000313" key="2">
    <source>
        <dbReference type="Proteomes" id="UP000011731"/>
    </source>
</evidence>
<keyword evidence="2" id="KW-1185">Reference proteome</keyword>
<gene>
    <name evidence="1" type="ORF">G352_00637</name>
</gene>
<name>M2Y2N7_9NOCA</name>
<sequence>MGTCVPSTGSFAESCTELDGIEEVFAESMTGNPQYPCTGASRLTGEKARPTPCPPVGPGVMQVQVVDTRPIYRLTSYPQVEASAG</sequence>
<protein>
    <submittedName>
        <fullName evidence="1">Uncharacterized protein</fullName>
    </submittedName>
</protein>
<evidence type="ECO:0000313" key="1">
    <source>
        <dbReference type="EMBL" id="EME67346.1"/>
    </source>
</evidence>
<dbReference type="AlphaFoldDB" id="M2Y2N7"/>
<accession>M2Y2N7</accession>
<reference evidence="1 2" key="1">
    <citation type="journal article" date="2013" name="Genome Announc.">
        <title>Draft Genome Sequence of Rhodococcus ruber Strain BKS 20-38.</title>
        <authorList>
            <person name="Bala M."/>
            <person name="Kumar S."/>
            <person name="Raghava G.P."/>
            <person name="Mayilraj S."/>
        </authorList>
    </citation>
    <scope>NUCLEOTIDE SEQUENCE [LARGE SCALE GENOMIC DNA]</scope>
    <source>
        <strain evidence="1 2">BKS 20-38</strain>
    </source>
</reference>